<name>A0A0L0EZV3_9EUKA</name>
<reference evidence="2 3" key="1">
    <citation type="submission" date="2011-02" db="EMBL/GenBank/DDBJ databases">
        <title>The Genome Sequence of Sphaeroforma arctica JP610.</title>
        <authorList>
            <consortium name="The Broad Institute Genome Sequencing Platform"/>
            <person name="Russ C."/>
            <person name="Cuomo C."/>
            <person name="Young S.K."/>
            <person name="Zeng Q."/>
            <person name="Gargeya S."/>
            <person name="Alvarado L."/>
            <person name="Berlin A."/>
            <person name="Chapman S.B."/>
            <person name="Chen Z."/>
            <person name="Freedman E."/>
            <person name="Gellesch M."/>
            <person name="Goldberg J."/>
            <person name="Griggs A."/>
            <person name="Gujja S."/>
            <person name="Heilman E."/>
            <person name="Heiman D."/>
            <person name="Howarth C."/>
            <person name="Mehta T."/>
            <person name="Neiman D."/>
            <person name="Pearson M."/>
            <person name="Roberts A."/>
            <person name="Saif S."/>
            <person name="Shea T."/>
            <person name="Shenoy N."/>
            <person name="Sisk P."/>
            <person name="Stolte C."/>
            <person name="Sykes S."/>
            <person name="White J."/>
            <person name="Yandava C."/>
            <person name="Burger G."/>
            <person name="Gray M.W."/>
            <person name="Holland P.W.H."/>
            <person name="King N."/>
            <person name="Lang F.B.F."/>
            <person name="Roger A.J."/>
            <person name="Ruiz-Trillo I."/>
            <person name="Haas B."/>
            <person name="Nusbaum C."/>
            <person name="Birren B."/>
        </authorList>
    </citation>
    <scope>NUCLEOTIDE SEQUENCE [LARGE SCALE GENOMIC DNA]</scope>
    <source>
        <strain evidence="2 3">JP610</strain>
    </source>
</reference>
<dbReference type="Proteomes" id="UP000054560">
    <property type="component" value="Unassembled WGS sequence"/>
</dbReference>
<dbReference type="GeneID" id="25917963"/>
<dbReference type="AlphaFoldDB" id="A0A0L0EZV3"/>
<keyword evidence="3" id="KW-1185">Reference proteome</keyword>
<proteinExistence type="predicted"/>
<feature type="non-terminal residue" evidence="2">
    <location>
        <position position="68"/>
    </location>
</feature>
<evidence type="ECO:0000313" key="3">
    <source>
        <dbReference type="Proteomes" id="UP000054560"/>
    </source>
</evidence>
<evidence type="ECO:0000313" key="2">
    <source>
        <dbReference type="EMBL" id="KNC70020.1"/>
    </source>
</evidence>
<organism evidence="2 3">
    <name type="scientific">Sphaeroforma arctica JP610</name>
    <dbReference type="NCBI Taxonomy" id="667725"/>
    <lineage>
        <taxon>Eukaryota</taxon>
        <taxon>Ichthyosporea</taxon>
        <taxon>Ichthyophonida</taxon>
        <taxon>Sphaeroforma</taxon>
    </lineage>
</organism>
<evidence type="ECO:0000256" key="1">
    <source>
        <dbReference type="SAM" id="MobiDB-lite"/>
    </source>
</evidence>
<dbReference type="EMBL" id="KQ252436">
    <property type="protein sequence ID" value="KNC70020.1"/>
    <property type="molecule type" value="Genomic_DNA"/>
</dbReference>
<accession>A0A0L0EZV3</accession>
<feature type="region of interest" description="Disordered" evidence="1">
    <location>
        <begin position="1"/>
        <end position="28"/>
    </location>
</feature>
<protein>
    <submittedName>
        <fullName evidence="2">Uncharacterized protein</fullName>
    </submittedName>
</protein>
<sequence>MAKRKRKFVQTGEAKQKDTGASTMKAKGKSEVAMAKLRGLNDLPSNPFDLRVNRKKHEVIGKKVKGEM</sequence>
<dbReference type="RefSeq" id="XP_014143922.1">
    <property type="nucleotide sequence ID" value="XM_014288447.1"/>
</dbReference>
<dbReference type="OrthoDB" id="441771at2759"/>
<gene>
    <name evidence="2" type="ORF">SARC_17459</name>
</gene>